<reference evidence="2" key="1">
    <citation type="journal article" date="2014" name="Front. Microbiol.">
        <title>High frequency of phylogenetically diverse reductive dehalogenase-homologous genes in deep subseafloor sedimentary metagenomes.</title>
        <authorList>
            <person name="Kawai M."/>
            <person name="Futagami T."/>
            <person name="Toyoda A."/>
            <person name="Takaki Y."/>
            <person name="Nishi S."/>
            <person name="Hori S."/>
            <person name="Arai W."/>
            <person name="Tsubouchi T."/>
            <person name="Morono Y."/>
            <person name="Uchiyama I."/>
            <person name="Ito T."/>
            <person name="Fujiyama A."/>
            <person name="Inagaki F."/>
            <person name="Takami H."/>
        </authorList>
    </citation>
    <scope>NUCLEOTIDE SEQUENCE</scope>
    <source>
        <strain evidence="2">Expedition CK06-06</strain>
    </source>
</reference>
<organism evidence="2">
    <name type="scientific">marine sediment metagenome</name>
    <dbReference type="NCBI Taxonomy" id="412755"/>
    <lineage>
        <taxon>unclassified sequences</taxon>
        <taxon>metagenomes</taxon>
        <taxon>ecological metagenomes</taxon>
    </lineage>
</organism>
<keyword evidence="1" id="KW-0472">Membrane</keyword>
<keyword evidence="1" id="KW-1133">Transmembrane helix</keyword>
<feature type="non-terminal residue" evidence="2">
    <location>
        <position position="167"/>
    </location>
</feature>
<proteinExistence type="predicted"/>
<comment type="caution">
    <text evidence="2">The sequence shown here is derived from an EMBL/GenBank/DDBJ whole genome shotgun (WGS) entry which is preliminary data.</text>
</comment>
<name>X1EFF4_9ZZZZ</name>
<sequence length="167" mass="18653">MKVQDKSRGWFTGAVEVARTGLAAIFPALGAVAAAKDFVSEQVAQRIRNEAMSKAQALIRKTHHDVMRNILWQNGLLVVSILPVYLFKSPWPFYGAYAAVLAYTLYSLYNARALLMRVAKTRSLTGTLALEVREAIDLELTQVQMFQRVAVEWLGPDLDKLSLDVAR</sequence>
<dbReference type="EMBL" id="BARU01014083">
    <property type="protein sequence ID" value="GAH31362.1"/>
    <property type="molecule type" value="Genomic_DNA"/>
</dbReference>
<evidence type="ECO:0000256" key="1">
    <source>
        <dbReference type="SAM" id="Phobius"/>
    </source>
</evidence>
<gene>
    <name evidence="2" type="ORF">S03H2_25064</name>
</gene>
<keyword evidence="1" id="KW-0812">Transmembrane</keyword>
<protein>
    <submittedName>
        <fullName evidence="2">Uncharacterized protein</fullName>
    </submittedName>
</protein>
<evidence type="ECO:0000313" key="2">
    <source>
        <dbReference type="EMBL" id="GAH31362.1"/>
    </source>
</evidence>
<accession>X1EFF4</accession>
<dbReference type="AlphaFoldDB" id="X1EFF4"/>
<feature type="transmembrane region" description="Helical" evidence="1">
    <location>
        <begin position="70"/>
        <end position="87"/>
    </location>
</feature>
<feature type="transmembrane region" description="Helical" evidence="1">
    <location>
        <begin position="93"/>
        <end position="115"/>
    </location>
</feature>